<name>A0ABX0V6D9_9HYPH</name>
<accession>A0ABX0V6D9</accession>
<reference evidence="2 3" key="1">
    <citation type="submission" date="2020-03" db="EMBL/GenBank/DDBJ databases">
        <title>The genome sequence of Microvirga sp. c23x22.</title>
        <authorList>
            <person name="Zhang X."/>
        </authorList>
    </citation>
    <scope>NUCLEOTIDE SEQUENCE [LARGE SCALE GENOMIC DNA]</scope>
    <source>
        <strain evidence="3">c23x22</strain>
    </source>
</reference>
<dbReference type="RefSeq" id="WP_167671286.1">
    <property type="nucleotide sequence ID" value="NZ_JAATJS010000001.1"/>
</dbReference>
<dbReference type="EMBL" id="JAATJS010000001">
    <property type="protein sequence ID" value="NIX75400.1"/>
    <property type="molecule type" value="Genomic_DNA"/>
</dbReference>
<evidence type="ECO:0000313" key="3">
    <source>
        <dbReference type="Proteomes" id="UP000707352"/>
    </source>
</evidence>
<organism evidence="2 3">
    <name type="scientific">Microvirga terricola</name>
    <dbReference type="NCBI Taxonomy" id="2719797"/>
    <lineage>
        <taxon>Bacteria</taxon>
        <taxon>Pseudomonadati</taxon>
        <taxon>Pseudomonadota</taxon>
        <taxon>Alphaproteobacteria</taxon>
        <taxon>Hyphomicrobiales</taxon>
        <taxon>Methylobacteriaceae</taxon>
        <taxon>Microvirga</taxon>
    </lineage>
</organism>
<dbReference type="Proteomes" id="UP000707352">
    <property type="component" value="Unassembled WGS sequence"/>
</dbReference>
<evidence type="ECO:0000313" key="2">
    <source>
        <dbReference type="EMBL" id="NIX75400.1"/>
    </source>
</evidence>
<keyword evidence="1" id="KW-1133">Transmembrane helix</keyword>
<keyword evidence="3" id="KW-1185">Reference proteome</keyword>
<dbReference type="InterPro" id="IPR020269">
    <property type="entry name" value="Phage_Mu_Releasin"/>
</dbReference>
<evidence type="ECO:0000256" key="1">
    <source>
        <dbReference type="SAM" id="Phobius"/>
    </source>
</evidence>
<feature type="transmembrane region" description="Helical" evidence="1">
    <location>
        <begin position="13"/>
        <end position="32"/>
    </location>
</feature>
<comment type="caution">
    <text evidence="2">The sequence shown here is derived from an EMBL/GenBank/DDBJ whole genome shotgun (WGS) entry which is preliminary data.</text>
</comment>
<dbReference type="Pfam" id="PF10805">
    <property type="entry name" value="DUF2730"/>
    <property type="match status" value="1"/>
</dbReference>
<proteinExistence type="predicted"/>
<gene>
    <name evidence="2" type="ORF">HB375_02080</name>
</gene>
<protein>
    <submittedName>
        <fullName evidence="2">DUF2730 family protein</fullName>
    </submittedName>
</protein>
<sequence length="131" mass="14817">MEDFSLIKQVKEWWWLVSVASTFLFAIAMLYLRDKFTTKEEHARQTAELSAQIEGVKKDVGGVGNRVVKLESLTENLPDRDTFHAMAERIGAVERGVAVTTETVRGVEKMVGKVDHTLTLILENQLKEANR</sequence>
<keyword evidence="1" id="KW-0472">Membrane</keyword>
<keyword evidence="1" id="KW-0812">Transmembrane</keyword>